<sequence>MPRERAQIDVVVNTVKGLVLEMQSHTGGRIDQLIKALDSDIYLLKTITELRVARVNAELMGPIALIYKDAVYHTIRGLYYASPSLISFAIAIWQIVVSIWQIIKFFMQMVQIIQALKLDDLLASIWPAFEKARAKFRDLVAKVSEALGWGADGLLHLMHATQTFTSMLGGLTGKSYKWMEAQWMVKSGNILEKVKGFGLFIKDNPGKMLEWMFQEEMLINLDMSSKFGQKLSFRLRELTDKATFLLG</sequence>
<evidence type="ECO:0000256" key="1">
    <source>
        <dbReference type="SAM" id="Phobius"/>
    </source>
</evidence>
<comment type="caution">
    <text evidence="2">The sequence shown here is derived from an EMBL/GenBank/DDBJ whole genome shotgun (WGS) entry which is preliminary data.</text>
</comment>
<accession>A0A0F9GBG0</accession>
<feature type="transmembrane region" description="Helical" evidence="1">
    <location>
        <begin position="85"/>
        <end position="107"/>
    </location>
</feature>
<feature type="non-terminal residue" evidence="2">
    <location>
        <position position="247"/>
    </location>
</feature>
<organism evidence="2">
    <name type="scientific">marine sediment metagenome</name>
    <dbReference type="NCBI Taxonomy" id="412755"/>
    <lineage>
        <taxon>unclassified sequences</taxon>
        <taxon>metagenomes</taxon>
        <taxon>ecological metagenomes</taxon>
    </lineage>
</organism>
<dbReference type="AlphaFoldDB" id="A0A0F9GBG0"/>
<gene>
    <name evidence="2" type="ORF">LCGC14_1930850</name>
</gene>
<dbReference type="EMBL" id="LAZR01020733">
    <property type="protein sequence ID" value="KKL87821.1"/>
    <property type="molecule type" value="Genomic_DNA"/>
</dbReference>
<keyword evidence="1" id="KW-0812">Transmembrane</keyword>
<proteinExistence type="predicted"/>
<protein>
    <submittedName>
        <fullName evidence="2">Uncharacterized protein</fullName>
    </submittedName>
</protein>
<name>A0A0F9GBG0_9ZZZZ</name>
<evidence type="ECO:0000313" key="2">
    <source>
        <dbReference type="EMBL" id="KKL87821.1"/>
    </source>
</evidence>
<keyword evidence="1" id="KW-1133">Transmembrane helix</keyword>
<reference evidence="2" key="1">
    <citation type="journal article" date="2015" name="Nature">
        <title>Complex archaea that bridge the gap between prokaryotes and eukaryotes.</title>
        <authorList>
            <person name="Spang A."/>
            <person name="Saw J.H."/>
            <person name="Jorgensen S.L."/>
            <person name="Zaremba-Niedzwiedzka K."/>
            <person name="Martijn J."/>
            <person name="Lind A.E."/>
            <person name="van Eijk R."/>
            <person name="Schleper C."/>
            <person name="Guy L."/>
            <person name="Ettema T.J."/>
        </authorList>
    </citation>
    <scope>NUCLEOTIDE SEQUENCE</scope>
</reference>
<keyword evidence="1" id="KW-0472">Membrane</keyword>